<dbReference type="CDD" id="cd07344">
    <property type="entry name" value="M48_yhfN_like"/>
    <property type="match status" value="1"/>
</dbReference>
<keyword evidence="3" id="KW-1185">Reference proteome</keyword>
<comment type="caution">
    <text evidence="2">The sequence shown here is derived from an EMBL/GenBank/DDBJ whole genome shotgun (WGS) entry which is preliminary data.</text>
</comment>
<organism evidence="2 3">
    <name type="scientific">Paraperlucidibaca wandonensis</name>
    <dbReference type="NCBI Taxonomy" id="1268273"/>
    <lineage>
        <taxon>Bacteria</taxon>
        <taxon>Pseudomonadati</taxon>
        <taxon>Pseudomonadota</taxon>
        <taxon>Gammaproteobacteria</taxon>
        <taxon>Moraxellales</taxon>
        <taxon>Moraxellaceae</taxon>
        <taxon>Paraperlucidibaca</taxon>
    </lineage>
</organism>
<evidence type="ECO:0000313" key="3">
    <source>
        <dbReference type="Proteomes" id="UP001597044"/>
    </source>
</evidence>
<reference evidence="3" key="1">
    <citation type="journal article" date="2019" name="Int. J. Syst. Evol. Microbiol.">
        <title>The Global Catalogue of Microorganisms (GCM) 10K type strain sequencing project: providing services to taxonomists for standard genome sequencing and annotation.</title>
        <authorList>
            <consortium name="The Broad Institute Genomics Platform"/>
            <consortium name="The Broad Institute Genome Sequencing Center for Infectious Disease"/>
            <person name="Wu L."/>
            <person name="Ma J."/>
        </authorList>
    </citation>
    <scope>NUCLEOTIDE SEQUENCE [LARGE SCALE GENOMIC DNA]</scope>
    <source>
        <strain evidence="3">CCUG 63419</strain>
    </source>
</reference>
<gene>
    <name evidence="2" type="ORF">ACFQ0F_06305</name>
</gene>
<feature type="domain" description="YgjP-like metallopeptidase" evidence="1">
    <location>
        <begin position="15"/>
        <end position="236"/>
    </location>
</feature>
<dbReference type="Pfam" id="PF01863">
    <property type="entry name" value="YgjP-like"/>
    <property type="match status" value="1"/>
</dbReference>
<proteinExistence type="predicted"/>
<dbReference type="Proteomes" id="UP001597044">
    <property type="component" value="Unassembled WGS sequence"/>
</dbReference>
<dbReference type="RefSeq" id="WP_379070272.1">
    <property type="nucleotide sequence ID" value="NZ_JBHTIT010000001.1"/>
</dbReference>
<dbReference type="InterPro" id="IPR053136">
    <property type="entry name" value="UTP_pyrophosphatase-like"/>
</dbReference>
<dbReference type="PANTHER" id="PTHR30399">
    <property type="entry name" value="UNCHARACTERIZED PROTEIN YGJP"/>
    <property type="match status" value="1"/>
</dbReference>
<dbReference type="EMBL" id="JBHTIT010000001">
    <property type="protein sequence ID" value="MFD0950001.1"/>
    <property type="molecule type" value="Genomic_DNA"/>
</dbReference>
<sequence length="247" mass="28715">MSGAQAWQLKRSSRRTVAIHIRRDGHVEVRAPLRYPLNAIEAFVRSRQAWIDEQLQRLGDLPALPQWGEDRQWWHQGQEWPVHIEHVATQRGRVQVCFSDHGVDSVSAVRHGFQITTTTEPDTWPKLITKSLQNWQTAQAKQSLPIRVEALVAKHGEQWRPTALRFRCLRSRWGSCSADGRIMLNTQLMQLPEHLIDYVICHEMAHLREMNHSAAFYAVQARLNPEWQVQRVEMKQWATRLVTSGDV</sequence>
<accession>A0ABW3HI15</accession>
<evidence type="ECO:0000259" key="1">
    <source>
        <dbReference type="Pfam" id="PF01863"/>
    </source>
</evidence>
<protein>
    <submittedName>
        <fullName evidence="2">M48 family metallopeptidase</fullName>
    </submittedName>
</protein>
<dbReference type="Gene3D" id="3.30.2010.10">
    <property type="entry name" value="Metalloproteases ('zincins'), catalytic domain"/>
    <property type="match status" value="1"/>
</dbReference>
<name>A0ABW3HI15_9GAMM</name>
<dbReference type="InterPro" id="IPR002725">
    <property type="entry name" value="YgjP-like_metallopeptidase"/>
</dbReference>
<evidence type="ECO:0000313" key="2">
    <source>
        <dbReference type="EMBL" id="MFD0950001.1"/>
    </source>
</evidence>
<dbReference type="PANTHER" id="PTHR30399:SF1">
    <property type="entry name" value="UTP PYROPHOSPHATASE"/>
    <property type="match status" value="1"/>
</dbReference>